<proteinExistence type="predicted"/>
<dbReference type="InterPro" id="IPR001387">
    <property type="entry name" value="Cro/C1-type_HTH"/>
</dbReference>
<dbReference type="RefSeq" id="WP_022638242.1">
    <property type="nucleotide sequence ID" value="NZ_AUTE01000014.1"/>
</dbReference>
<dbReference type="Proteomes" id="UP000050511">
    <property type="component" value="Unassembled WGS sequence"/>
</dbReference>
<evidence type="ECO:0000313" key="2">
    <source>
        <dbReference type="EMBL" id="KPN44252.1"/>
    </source>
</evidence>
<reference evidence="2 3" key="1">
    <citation type="submission" date="2015-10" db="EMBL/GenBank/DDBJ databases">
        <title>Resequencing of Lactobacillus plantarum WJL strain genome.</title>
        <authorList>
            <person name="Martino M.E."/>
        </authorList>
    </citation>
    <scope>NUCLEOTIDE SEQUENCE [LARGE SCALE GENOMIC DNA]</scope>
    <source>
        <strain evidence="2 3">WJL</strain>
    </source>
</reference>
<dbReference type="Gene3D" id="1.10.260.40">
    <property type="entry name" value="lambda repressor-like DNA-binding domains"/>
    <property type="match status" value="1"/>
</dbReference>
<dbReference type="EMBL" id="LKLZ01000003">
    <property type="protein sequence ID" value="KPN44252.1"/>
    <property type="molecule type" value="Genomic_DNA"/>
</dbReference>
<accession>A0A837P6K5</accession>
<dbReference type="SUPFAM" id="SSF47413">
    <property type="entry name" value="lambda repressor-like DNA-binding domains"/>
    <property type="match status" value="1"/>
</dbReference>
<dbReference type="Pfam" id="PF13560">
    <property type="entry name" value="HTH_31"/>
    <property type="match status" value="1"/>
</dbReference>
<dbReference type="PROSITE" id="PS50943">
    <property type="entry name" value="HTH_CROC1"/>
    <property type="match status" value="1"/>
</dbReference>
<dbReference type="InterPro" id="IPR010982">
    <property type="entry name" value="Lambda_DNA-bd_dom_sf"/>
</dbReference>
<dbReference type="SMART" id="SM00530">
    <property type="entry name" value="HTH_XRE"/>
    <property type="match status" value="1"/>
</dbReference>
<comment type="caution">
    <text evidence="2">The sequence shown here is derived from an EMBL/GenBank/DDBJ whole genome shotgun (WGS) entry which is preliminary data.</text>
</comment>
<sequence>MADKLGPYLRALRGTLSLRAVAEKTGGKLSHSYISDIEKGHSRRGNILKPTPETLKILADVYGADYDHLMKLAGYLKDDDQLQEIDLGETIEDKNKILKYQGRPIPEEDLNLILRLLKSGKDDDAE</sequence>
<dbReference type="AlphaFoldDB" id="A0A837P6K5"/>
<name>A0A837P6K5_LACPN</name>
<dbReference type="CDD" id="cd00093">
    <property type="entry name" value="HTH_XRE"/>
    <property type="match status" value="1"/>
</dbReference>
<evidence type="ECO:0000313" key="3">
    <source>
        <dbReference type="Proteomes" id="UP000050511"/>
    </source>
</evidence>
<gene>
    <name evidence="2" type="ORF">WJL_1329</name>
</gene>
<protein>
    <recommendedName>
        <fullName evidence="1">HTH cro/C1-type domain-containing protein</fullName>
    </recommendedName>
</protein>
<dbReference type="GO" id="GO:0003677">
    <property type="term" value="F:DNA binding"/>
    <property type="evidence" value="ECO:0007669"/>
    <property type="project" value="InterPro"/>
</dbReference>
<evidence type="ECO:0000259" key="1">
    <source>
        <dbReference type="PROSITE" id="PS50943"/>
    </source>
</evidence>
<organism evidence="2 3">
    <name type="scientific">Lactiplantibacillus plantarum WJL</name>
    <dbReference type="NCBI Taxonomy" id="1350466"/>
    <lineage>
        <taxon>Bacteria</taxon>
        <taxon>Bacillati</taxon>
        <taxon>Bacillota</taxon>
        <taxon>Bacilli</taxon>
        <taxon>Lactobacillales</taxon>
        <taxon>Lactobacillaceae</taxon>
        <taxon>Lactiplantibacillus</taxon>
    </lineage>
</organism>
<feature type="domain" description="HTH cro/C1-type" evidence="1">
    <location>
        <begin position="16"/>
        <end position="69"/>
    </location>
</feature>